<feature type="compositionally biased region" description="Polar residues" evidence="1">
    <location>
        <begin position="1"/>
        <end position="16"/>
    </location>
</feature>
<feature type="region of interest" description="Disordered" evidence="1">
    <location>
        <begin position="39"/>
        <end position="63"/>
    </location>
</feature>
<protein>
    <submittedName>
        <fullName evidence="2">Uncharacterized protein</fullName>
    </submittedName>
</protein>
<dbReference type="STRING" id="1200352.A606_08955"/>
<dbReference type="RefSeq" id="WP_020441788.1">
    <property type="nucleotide sequence ID" value="NC_021663.1"/>
</dbReference>
<dbReference type="AlphaFoldDB" id="S4XE63"/>
<proteinExistence type="predicted"/>
<evidence type="ECO:0000256" key="1">
    <source>
        <dbReference type="SAM" id="MobiDB-lite"/>
    </source>
</evidence>
<dbReference type="HOGENOM" id="CLU_2878300_0_0_11"/>
<dbReference type="KEGG" id="cter:A606_08955"/>
<dbReference type="Proteomes" id="UP000014809">
    <property type="component" value="Chromosome"/>
</dbReference>
<organism evidence="2 3">
    <name type="scientific">Corynebacterium terpenotabidum Y-11</name>
    <dbReference type="NCBI Taxonomy" id="1200352"/>
    <lineage>
        <taxon>Bacteria</taxon>
        <taxon>Bacillati</taxon>
        <taxon>Actinomycetota</taxon>
        <taxon>Actinomycetes</taxon>
        <taxon>Mycobacteriales</taxon>
        <taxon>Corynebacteriaceae</taxon>
        <taxon>Corynebacterium</taxon>
    </lineage>
</organism>
<keyword evidence="3" id="KW-1185">Reference proteome</keyword>
<sequence>MQNRRSGLARITSSPPETGYHAAQFLGAPPETVPAVLDRRLVDPRDASAGSGAGPVTPTGRSR</sequence>
<accession>S4XE63</accession>
<dbReference type="PATRIC" id="fig|1200352.3.peg.1821"/>
<evidence type="ECO:0000313" key="3">
    <source>
        <dbReference type="Proteomes" id="UP000014809"/>
    </source>
</evidence>
<reference evidence="2 3" key="1">
    <citation type="submission" date="2012-06" db="EMBL/GenBank/DDBJ databases">
        <title>Complete genome sequence of Corynebacterium terpenotabidum Y-11 (=DSM 44721).</title>
        <authorList>
            <person name="Ruckert C."/>
            <person name="Albersmeier A."/>
            <person name="Al-Dilaimi A."/>
            <person name="Szczepanowski R."/>
            <person name="Kalinowski J."/>
        </authorList>
    </citation>
    <scope>NUCLEOTIDE SEQUENCE [LARGE SCALE GENOMIC DNA]</scope>
    <source>
        <strain evidence="2 3">Y-11</strain>
    </source>
</reference>
<gene>
    <name evidence="2" type="ORF">A606_08955</name>
</gene>
<name>S4XE63_9CORY</name>
<dbReference type="EMBL" id="CP003696">
    <property type="protein sequence ID" value="AGP31432.1"/>
    <property type="molecule type" value="Genomic_DNA"/>
</dbReference>
<feature type="region of interest" description="Disordered" evidence="1">
    <location>
        <begin position="1"/>
        <end position="23"/>
    </location>
</feature>
<evidence type="ECO:0000313" key="2">
    <source>
        <dbReference type="EMBL" id="AGP31432.1"/>
    </source>
</evidence>
<dbReference type="OrthoDB" id="4412322at2"/>
<dbReference type="eggNOG" id="ENOG5031MVH">
    <property type="taxonomic scope" value="Bacteria"/>
</dbReference>